<dbReference type="InterPro" id="IPR045864">
    <property type="entry name" value="aa-tRNA-synth_II/BPL/LPL"/>
</dbReference>
<dbReference type="Pfam" id="PF00587">
    <property type="entry name" value="tRNA-synt_2b"/>
    <property type="match status" value="1"/>
</dbReference>
<dbReference type="GO" id="GO:0004829">
    <property type="term" value="F:threonine-tRNA ligase activity"/>
    <property type="evidence" value="ECO:0007669"/>
    <property type="project" value="UniProtKB-UniRule"/>
</dbReference>
<evidence type="ECO:0000256" key="3">
    <source>
        <dbReference type="ARBA" id="ARBA00022598"/>
    </source>
</evidence>
<dbReference type="FunFam" id="3.30.930.10:FF:000002">
    <property type="entry name" value="Threonine--tRNA ligase"/>
    <property type="match status" value="1"/>
</dbReference>
<protein>
    <recommendedName>
        <fullName evidence="12">Threonine--tRNA ligase</fullName>
        <ecNumber evidence="12">6.1.1.3</ecNumber>
    </recommendedName>
    <alternativeName>
        <fullName evidence="12">Threonyl-tRNA synthetase</fullName>
        <shortName evidence="12">ThrRS</shortName>
    </alternativeName>
</protein>
<dbReference type="CDD" id="cd00771">
    <property type="entry name" value="ThrRS_core"/>
    <property type="match status" value="1"/>
</dbReference>
<evidence type="ECO:0000256" key="7">
    <source>
        <dbReference type="ARBA" id="ARBA00022840"/>
    </source>
</evidence>
<dbReference type="InterPro" id="IPR002320">
    <property type="entry name" value="Thr-tRNA-ligase_IIa"/>
</dbReference>
<keyword evidence="6 12" id="KW-0862">Zinc</keyword>
<keyword evidence="10 12" id="KW-0030">Aminoacyl-tRNA synthetase</keyword>
<dbReference type="SUPFAM" id="SSF55681">
    <property type="entry name" value="Class II aaRS and biotin synthetases"/>
    <property type="match status" value="1"/>
</dbReference>
<dbReference type="GO" id="GO:0046872">
    <property type="term" value="F:metal ion binding"/>
    <property type="evidence" value="ECO:0007669"/>
    <property type="project" value="UniProtKB-KW"/>
</dbReference>
<evidence type="ECO:0000313" key="15">
    <source>
        <dbReference type="Proteomes" id="UP000034525"/>
    </source>
</evidence>
<dbReference type="Proteomes" id="UP000034525">
    <property type="component" value="Unassembled WGS sequence"/>
</dbReference>
<keyword evidence="12" id="KW-0963">Cytoplasm</keyword>
<dbReference type="FunFam" id="3.30.980.10:FF:000005">
    <property type="entry name" value="Threonyl-tRNA synthetase, mitochondrial"/>
    <property type="match status" value="1"/>
</dbReference>
<feature type="domain" description="Aminoacyl-transfer RNA synthetases class-II family profile" evidence="13">
    <location>
        <begin position="206"/>
        <end position="472"/>
    </location>
</feature>
<evidence type="ECO:0000256" key="8">
    <source>
        <dbReference type="ARBA" id="ARBA00022884"/>
    </source>
</evidence>
<dbReference type="InterPro" id="IPR006195">
    <property type="entry name" value="aa-tRNA-synth_II"/>
</dbReference>
<comment type="similarity">
    <text evidence="1 12">Belongs to the class-II aminoacyl-tRNA synthetase family.</text>
</comment>
<evidence type="ECO:0000256" key="10">
    <source>
        <dbReference type="ARBA" id="ARBA00023146"/>
    </source>
</evidence>
<evidence type="ECO:0000259" key="13">
    <source>
        <dbReference type="PROSITE" id="PS50862"/>
    </source>
</evidence>
<gene>
    <name evidence="12" type="primary">thrS</name>
    <name evidence="14" type="ORF">UW47_C0008G0044</name>
</gene>
<feature type="binding site" evidence="12">
    <location>
        <position position="269"/>
    </location>
    <ligand>
        <name>Zn(2+)</name>
        <dbReference type="ChEBI" id="CHEBI:29105"/>
        <note>catalytic</note>
    </ligand>
</feature>
<dbReference type="Gene3D" id="3.30.54.20">
    <property type="match status" value="1"/>
</dbReference>
<dbReference type="SUPFAM" id="SSF55186">
    <property type="entry name" value="ThrRS/AlaRS common domain"/>
    <property type="match status" value="1"/>
</dbReference>
<comment type="cofactor">
    <cofactor evidence="12">
        <name>Zn(2+)</name>
        <dbReference type="ChEBI" id="CHEBI:29105"/>
    </cofactor>
    <text evidence="12">Binds 1 zinc ion per subunit.</text>
</comment>
<dbReference type="GO" id="GO:0006435">
    <property type="term" value="P:threonyl-tRNA aminoacylation"/>
    <property type="evidence" value="ECO:0007669"/>
    <property type="project" value="UniProtKB-UniRule"/>
</dbReference>
<keyword evidence="5 12" id="KW-0547">Nucleotide-binding</keyword>
<dbReference type="InterPro" id="IPR012947">
    <property type="entry name" value="tRNA_SAD"/>
</dbReference>
<evidence type="ECO:0000256" key="2">
    <source>
        <dbReference type="ARBA" id="ARBA00022555"/>
    </source>
</evidence>
<dbReference type="InterPro" id="IPR002314">
    <property type="entry name" value="aa-tRNA-synt_IIb"/>
</dbReference>
<dbReference type="Gene3D" id="3.30.980.10">
    <property type="entry name" value="Threonyl-trna Synthetase, Chain A, domain 2"/>
    <property type="match status" value="1"/>
</dbReference>
<dbReference type="Gene3D" id="3.30.930.10">
    <property type="entry name" value="Bira Bifunctional Protein, Domain 2"/>
    <property type="match status" value="1"/>
</dbReference>
<keyword evidence="2 12" id="KW-0820">tRNA-binding</keyword>
<evidence type="ECO:0000256" key="1">
    <source>
        <dbReference type="ARBA" id="ARBA00008226"/>
    </source>
</evidence>
<dbReference type="Pfam" id="PF07973">
    <property type="entry name" value="tRNA_SAD"/>
    <property type="match status" value="1"/>
</dbReference>
<dbReference type="PRINTS" id="PR01047">
    <property type="entry name" value="TRNASYNTHTHR"/>
</dbReference>
<dbReference type="NCBIfam" id="TIGR00418">
    <property type="entry name" value="thrS"/>
    <property type="match status" value="1"/>
</dbReference>
<keyword evidence="4 12" id="KW-0479">Metal-binding</keyword>
<proteinExistence type="inferred from homology"/>
<evidence type="ECO:0000256" key="6">
    <source>
        <dbReference type="ARBA" id="ARBA00022833"/>
    </source>
</evidence>
<evidence type="ECO:0000256" key="4">
    <source>
        <dbReference type="ARBA" id="ARBA00022723"/>
    </source>
</evidence>
<comment type="catalytic activity">
    <reaction evidence="11 12">
        <text>tRNA(Thr) + L-threonine + ATP = L-threonyl-tRNA(Thr) + AMP + diphosphate + H(+)</text>
        <dbReference type="Rhea" id="RHEA:24624"/>
        <dbReference type="Rhea" id="RHEA-COMP:9670"/>
        <dbReference type="Rhea" id="RHEA-COMP:9704"/>
        <dbReference type="ChEBI" id="CHEBI:15378"/>
        <dbReference type="ChEBI" id="CHEBI:30616"/>
        <dbReference type="ChEBI" id="CHEBI:33019"/>
        <dbReference type="ChEBI" id="CHEBI:57926"/>
        <dbReference type="ChEBI" id="CHEBI:78442"/>
        <dbReference type="ChEBI" id="CHEBI:78534"/>
        <dbReference type="ChEBI" id="CHEBI:456215"/>
        <dbReference type="EC" id="6.1.1.3"/>
    </reaction>
</comment>
<name>A0A837IJU9_9BACT</name>
<comment type="caution">
    <text evidence="14">The sequence shown here is derived from an EMBL/GenBank/DDBJ whole genome shotgun (WGS) entry which is preliminary data.</text>
</comment>
<dbReference type="PROSITE" id="PS50862">
    <property type="entry name" value="AA_TRNA_LIGASE_II"/>
    <property type="match status" value="1"/>
</dbReference>
<dbReference type="PANTHER" id="PTHR11451">
    <property type="entry name" value="THREONINE-TRNA LIGASE"/>
    <property type="match status" value="1"/>
</dbReference>
<evidence type="ECO:0000313" key="14">
    <source>
        <dbReference type="EMBL" id="KKT54245.1"/>
    </source>
</evidence>
<evidence type="ECO:0000256" key="12">
    <source>
        <dbReference type="HAMAP-Rule" id="MF_00184"/>
    </source>
</evidence>
<organism evidence="14 15">
    <name type="scientific">Candidatus Woesebacteria bacterium GW2011_GWA1_44_23</name>
    <dbReference type="NCBI Taxonomy" id="1618558"/>
    <lineage>
        <taxon>Bacteria</taxon>
        <taxon>Candidatus Woeseibacteriota</taxon>
    </lineage>
</organism>
<comment type="subcellular location">
    <subcellularLocation>
        <location evidence="12">Cytoplasm</location>
    </subcellularLocation>
</comment>
<comment type="caution">
    <text evidence="12">Lacks conserved residue(s) required for the propagation of feature annotation.</text>
</comment>
<dbReference type="PANTHER" id="PTHR11451:SF44">
    <property type="entry name" value="THREONINE--TRNA LIGASE, CHLOROPLASTIC_MITOCHONDRIAL 2"/>
    <property type="match status" value="1"/>
</dbReference>
<feature type="binding site" evidence="12">
    <location>
        <position position="320"/>
    </location>
    <ligand>
        <name>Zn(2+)</name>
        <dbReference type="ChEBI" id="CHEBI:29105"/>
        <note>catalytic</note>
    </ligand>
</feature>
<keyword evidence="9 12" id="KW-0648">Protein biosynthesis</keyword>
<evidence type="ECO:0000256" key="5">
    <source>
        <dbReference type="ARBA" id="ARBA00022741"/>
    </source>
</evidence>
<keyword evidence="3 12" id="KW-0436">Ligase</keyword>
<reference evidence="14 15" key="1">
    <citation type="journal article" date="2015" name="Nature">
        <title>rRNA introns, odd ribosomes, and small enigmatic genomes across a large radiation of phyla.</title>
        <authorList>
            <person name="Brown C.T."/>
            <person name="Hug L.A."/>
            <person name="Thomas B.C."/>
            <person name="Sharon I."/>
            <person name="Castelle C.J."/>
            <person name="Singh A."/>
            <person name="Wilkins M.J."/>
            <person name="Williams K.H."/>
            <person name="Banfield J.F."/>
        </authorList>
    </citation>
    <scope>NUCLEOTIDE SEQUENCE [LARGE SCALE GENOMIC DNA]</scope>
</reference>
<dbReference type="HAMAP" id="MF_00184">
    <property type="entry name" value="Thr_tRNA_synth"/>
    <property type="match status" value="1"/>
</dbReference>
<dbReference type="GO" id="GO:0005737">
    <property type="term" value="C:cytoplasm"/>
    <property type="evidence" value="ECO:0007669"/>
    <property type="project" value="UniProtKB-SubCell"/>
</dbReference>
<dbReference type="InterPro" id="IPR033728">
    <property type="entry name" value="ThrRS_core"/>
</dbReference>
<dbReference type="GO" id="GO:0000049">
    <property type="term" value="F:tRNA binding"/>
    <property type="evidence" value="ECO:0007669"/>
    <property type="project" value="UniProtKB-KW"/>
</dbReference>
<dbReference type="GO" id="GO:0005524">
    <property type="term" value="F:ATP binding"/>
    <property type="evidence" value="ECO:0007669"/>
    <property type="project" value="UniProtKB-UniRule"/>
</dbReference>
<dbReference type="SMART" id="SM00863">
    <property type="entry name" value="tRNA_SAD"/>
    <property type="match status" value="1"/>
</dbReference>
<keyword evidence="8 12" id="KW-0694">RNA-binding</keyword>
<dbReference type="InterPro" id="IPR018163">
    <property type="entry name" value="Thr/Ala-tRNA-synth_IIc_edit"/>
</dbReference>
<sequence>MEPLRHSTAHLLAAAVTELWPNAKPTLGPAIADGFYYDFDFGNAKISEEDFPKIEERMHTIIKTWKGFEKNVLTKEEALKEFADNPYKKELIEEHSKDSDGLTVYQSGGFRDLCRGGHSTDPKEIKYFKLLSVAGAYWRGDEKQKMLTRIYGTVFPTQKELDEYLTLQEEAKKRDHRKLGRELDLFTFSELVGAGLPLYTPKGALLRRLVNDYVESVQAAQGYTQVWTPQIAKAELFKTSGHYDKYKDSMFKVTSNYSEEEYFLKPMNCPQHTQIYASKARSYRDLPIRLTDFAMLYRDEKPGELSGLARVRAFSQDDCHVFCREDQVDLEVDMALAMTKEIMKTFGLSYKYRLSTHDPEHPEKYIGDPKVWEKTEEWAEKIMKRNKIEYIDGPGEAAFYAPKMDLIAKDSLGREWQLSTIQIDFFLPERFDLEYVDSDGAKKRPVMIHRAIVGSPERFLMVLIEHFAGNFPTWLAPVQVKMLPITERKKS</sequence>
<feature type="binding site" evidence="12">
    <location>
        <position position="449"/>
    </location>
    <ligand>
        <name>Zn(2+)</name>
        <dbReference type="ChEBI" id="CHEBI:29105"/>
        <note>catalytic</note>
    </ligand>
</feature>
<keyword evidence="7 12" id="KW-0067">ATP-binding</keyword>
<comment type="subunit">
    <text evidence="12">Homodimer.</text>
</comment>
<evidence type="ECO:0000256" key="9">
    <source>
        <dbReference type="ARBA" id="ARBA00022917"/>
    </source>
</evidence>
<accession>A0A837IJU9</accession>
<dbReference type="EC" id="6.1.1.3" evidence="12"/>
<dbReference type="EMBL" id="LCIL01000008">
    <property type="protein sequence ID" value="KKT54245.1"/>
    <property type="molecule type" value="Genomic_DNA"/>
</dbReference>
<dbReference type="AlphaFoldDB" id="A0A837IJU9"/>
<evidence type="ECO:0000256" key="11">
    <source>
        <dbReference type="ARBA" id="ARBA00049515"/>
    </source>
</evidence>